<keyword evidence="1" id="KW-1133">Transmembrane helix</keyword>
<feature type="transmembrane region" description="Helical" evidence="1">
    <location>
        <begin position="59"/>
        <end position="83"/>
    </location>
</feature>
<feature type="transmembrane region" description="Helical" evidence="1">
    <location>
        <begin position="147"/>
        <end position="166"/>
    </location>
</feature>
<comment type="caution">
    <text evidence="2">The sequence shown here is derived from an EMBL/GenBank/DDBJ whole genome shotgun (WGS) entry which is preliminary data.</text>
</comment>
<feature type="transmembrane region" description="Helical" evidence="1">
    <location>
        <begin position="268"/>
        <end position="287"/>
    </location>
</feature>
<feature type="transmembrane region" description="Helical" evidence="1">
    <location>
        <begin position="244"/>
        <end position="261"/>
    </location>
</feature>
<evidence type="ECO:0000313" key="2">
    <source>
        <dbReference type="EMBL" id="KDR31445.1"/>
    </source>
</evidence>
<gene>
    <name evidence="2" type="ORF">BG60_33085</name>
</gene>
<keyword evidence="1" id="KW-0812">Transmembrane</keyword>
<sequence length="710" mass="78991">MFRGDQDFLFSYGPLFWLTGGTTSMYSALAYWTSIALVCAINGIFWAALVAVAARRRALLLFGVTYVLFFGSPIVNVALFMWPLSLVAWLHYAEPTPRTLSRLMLFVLGVLVSVALYMRFFYGTVATLTFGAYFFGRALRRRRIDELAMLTVGGVLGYVFIGLVIFHHPASLAQYLIINSQLSFGNSVDMTLQVTNSTKTFVAAGCVALALNLFGVLRRPALLLPIDALFLVLFKLGFSRTDHYIAYFVVPMAVVCCLMLFDGGRLGRLLFVVSVAALYVMCVSPSYPGGPVHRPLRPAVNFDTPYDARMASVYPQFKLSDPVLARIGKQSIDVYPYHNEYAFANGLNYVHRPVFQNYMTLTPKLDAMNEEFFESSGRPRFVLWTAGIACGNAECNPFDGFDGKLALNEDPLTSSTILLNYHPVEMFKTTRGIPATLLEANDKHVRYAEEPLSNIRDVRFGEWLEIPKNVEGVVKLKPQLRFTLRGRLKNMLFRGGLVLIHYRLSTGEERVYRANILNAESGIWVSPLPNGFSWQGVTVTAVKLETPNSGYLTPTFDAQWIEVPIKQFKLQPFDRPVALPSGVEYAEPLNCDGSIDASNEQNPIPASIRASGILRLQGWLAASASDGRLTDRTFVTVTDSFGQIRFAPTHLQHRPDVATAYGHASLTESGFESKLDLSDLRGKYMLGLAQQQGGALHLCRQFQVQLEVAP</sequence>
<dbReference type="Proteomes" id="UP000027451">
    <property type="component" value="Unassembled WGS sequence"/>
</dbReference>
<accession>A0A656QRN8</accession>
<keyword evidence="3" id="KW-1185">Reference proteome</keyword>
<evidence type="ECO:0000256" key="1">
    <source>
        <dbReference type="SAM" id="Phobius"/>
    </source>
</evidence>
<feature type="transmembrane region" description="Helical" evidence="1">
    <location>
        <begin position="103"/>
        <end position="135"/>
    </location>
</feature>
<name>A0A656QRN8_9BURK</name>
<keyword evidence="1" id="KW-0472">Membrane</keyword>
<feature type="transmembrane region" description="Helical" evidence="1">
    <location>
        <begin position="200"/>
        <end position="217"/>
    </location>
</feature>
<proteinExistence type="predicted"/>
<dbReference type="AlphaFoldDB" id="A0A656QRN8"/>
<evidence type="ECO:0000313" key="3">
    <source>
        <dbReference type="Proteomes" id="UP000027451"/>
    </source>
</evidence>
<feature type="transmembrane region" description="Helical" evidence="1">
    <location>
        <begin position="29"/>
        <end position="52"/>
    </location>
</feature>
<dbReference type="EMBL" id="JFHD01000006">
    <property type="protein sequence ID" value="KDR31445.1"/>
    <property type="molecule type" value="Genomic_DNA"/>
</dbReference>
<reference evidence="2 3" key="1">
    <citation type="submission" date="2014-03" db="EMBL/GenBank/DDBJ databases">
        <title>Draft Genome Sequences of Four Burkholderia Strains.</title>
        <authorList>
            <person name="Liu X.Y."/>
            <person name="Li C.X."/>
            <person name="Xu J.H."/>
        </authorList>
    </citation>
    <scope>NUCLEOTIDE SEQUENCE [LARGE SCALE GENOMIC DNA]</scope>
    <source>
        <strain evidence="2 3">OP-1</strain>
    </source>
</reference>
<feature type="transmembrane region" description="Helical" evidence="1">
    <location>
        <begin position="222"/>
        <end position="238"/>
    </location>
</feature>
<protein>
    <submittedName>
        <fullName evidence="2">Uncharacterized protein</fullName>
    </submittedName>
</protein>
<organism evidence="2 3">
    <name type="scientific">Caballeronia zhejiangensis</name>
    <dbReference type="NCBI Taxonomy" id="871203"/>
    <lineage>
        <taxon>Bacteria</taxon>
        <taxon>Pseudomonadati</taxon>
        <taxon>Pseudomonadota</taxon>
        <taxon>Betaproteobacteria</taxon>
        <taxon>Burkholderiales</taxon>
        <taxon>Burkholderiaceae</taxon>
        <taxon>Caballeronia</taxon>
    </lineage>
</organism>